<feature type="domain" description="Alpha/beta hydrolase fold-3" evidence="4">
    <location>
        <begin position="112"/>
        <end position="236"/>
    </location>
</feature>
<dbReference type="Proteomes" id="UP000663828">
    <property type="component" value="Unassembled WGS sequence"/>
</dbReference>
<evidence type="ECO:0000313" key="6">
    <source>
        <dbReference type="EMBL" id="CAF0963563.1"/>
    </source>
</evidence>
<dbReference type="OrthoDB" id="408631at2759"/>
<feature type="active site" evidence="3">
    <location>
        <position position="192"/>
    </location>
</feature>
<dbReference type="InterPro" id="IPR013094">
    <property type="entry name" value="AB_hydrolase_3"/>
</dbReference>
<feature type="domain" description="Alpha/beta hydrolase fold-3" evidence="4">
    <location>
        <begin position="313"/>
        <end position="375"/>
    </location>
</feature>
<proteinExistence type="inferred from homology"/>
<dbReference type="EMBL" id="CAJNOJ010000050">
    <property type="protein sequence ID" value="CAF0963563.1"/>
    <property type="molecule type" value="Genomic_DNA"/>
</dbReference>
<accession>A0A814BNP4</accession>
<dbReference type="PANTHER" id="PTHR48081:SF8">
    <property type="entry name" value="ALPHA_BETA HYDROLASE FOLD-3 DOMAIN-CONTAINING PROTEIN-RELATED"/>
    <property type="match status" value="1"/>
</dbReference>
<evidence type="ECO:0000256" key="1">
    <source>
        <dbReference type="ARBA" id="ARBA00010515"/>
    </source>
</evidence>
<dbReference type="InterPro" id="IPR029058">
    <property type="entry name" value="AB_hydrolase_fold"/>
</dbReference>
<feature type="active site" evidence="3">
    <location>
        <position position="374"/>
    </location>
</feature>
<dbReference type="Pfam" id="PF07859">
    <property type="entry name" value="Abhydrolase_3"/>
    <property type="match status" value="2"/>
</dbReference>
<gene>
    <name evidence="6" type="ORF">EDS130_LOCUS12982</name>
    <name evidence="5" type="ORF">XAT740_LOCUS9470</name>
</gene>
<feature type="active site" evidence="3">
    <location>
        <position position="344"/>
    </location>
</feature>
<evidence type="ECO:0000256" key="2">
    <source>
        <dbReference type="ARBA" id="ARBA00022801"/>
    </source>
</evidence>
<keyword evidence="2" id="KW-0378">Hydrolase</keyword>
<evidence type="ECO:0000259" key="4">
    <source>
        <dbReference type="Pfam" id="PF07859"/>
    </source>
</evidence>
<dbReference type="Gene3D" id="3.40.50.1820">
    <property type="entry name" value="alpha/beta hydrolase"/>
    <property type="match status" value="1"/>
</dbReference>
<evidence type="ECO:0000313" key="5">
    <source>
        <dbReference type="EMBL" id="CAF0929054.1"/>
    </source>
</evidence>
<dbReference type="GO" id="GO:0052689">
    <property type="term" value="F:carboxylic ester hydrolase activity"/>
    <property type="evidence" value="ECO:0007669"/>
    <property type="project" value="InterPro"/>
</dbReference>
<dbReference type="GO" id="GO:0016020">
    <property type="term" value="C:membrane"/>
    <property type="evidence" value="ECO:0007669"/>
    <property type="project" value="InterPro"/>
</dbReference>
<sequence>MARTAQRLAVIVAITASIMAYLWRAPNSEGIEQLDRVRALTASMKITYIIGRAAEMLGISDRISVVRKVAGLMLRLKDAKDDAGLEIQDTSIENVPVRIARPKNQNGNLPAIVFYHGGAFYMGSVDTHNSLTSSLARLANVVVVSVDYRLAPEHPFPAGLEDCYTVTKHILEHGNSNKLRIDTNRVAVAGDSAGGNFAAVIAMRFASQTTSERKPRLQILIYPVLQLFDMMLPSYMHNHFEFFPYTVDHTLTIYFGKKVDQSIYANNHLSVAQKKKYRKYVDWSLIPAKYRTVYQKPLTDNQEGDPTLIENAKLALNPEVSPLLVDDESLAKLPPTYLLTVGHDRLRDETFIYEGRLKRNGVPVVHNHYEHIFHGSVGFLHGPFALDIAKKMVDDMVIYIGENL</sequence>
<reference evidence="5" key="1">
    <citation type="submission" date="2021-02" db="EMBL/GenBank/DDBJ databases">
        <authorList>
            <person name="Nowell W R."/>
        </authorList>
    </citation>
    <scope>NUCLEOTIDE SEQUENCE</scope>
</reference>
<evidence type="ECO:0000256" key="3">
    <source>
        <dbReference type="PIRSR" id="PIRSR037251-1"/>
    </source>
</evidence>
<comment type="similarity">
    <text evidence="1">Belongs to the 'GDXG' lipolytic enzyme family.</text>
</comment>
<dbReference type="AlphaFoldDB" id="A0A814BNP4"/>
<dbReference type="InterPro" id="IPR050300">
    <property type="entry name" value="GDXG_lipolytic_enzyme"/>
</dbReference>
<evidence type="ECO:0000313" key="7">
    <source>
        <dbReference type="Proteomes" id="UP000663828"/>
    </source>
</evidence>
<keyword evidence="7" id="KW-1185">Reference proteome</keyword>
<dbReference type="InterPro" id="IPR017157">
    <property type="entry name" value="Arylacetamide_deacetylase"/>
</dbReference>
<dbReference type="PIRSF" id="PIRSF037251">
    <property type="entry name" value="Arylacetamide_deacetylase"/>
    <property type="match status" value="1"/>
</dbReference>
<name>A0A814BNP4_ADIRI</name>
<organism evidence="5 7">
    <name type="scientific">Adineta ricciae</name>
    <name type="common">Rotifer</name>
    <dbReference type="NCBI Taxonomy" id="249248"/>
    <lineage>
        <taxon>Eukaryota</taxon>
        <taxon>Metazoa</taxon>
        <taxon>Spiralia</taxon>
        <taxon>Gnathifera</taxon>
        <taxon>Rotifera</taxon>
        <taxon>Eurotatoria</taxon>
        <taxon>Bdelloidea</taxon>
        <taxon>Adinetida</taxon>
        <taxon>Adinetidae</taxon>
        <taxon>Adineta</taxon>
    </lineage>
</organism>
<dbReference type="PANTHER" id="PTHR48081">
    <property type="entry name" value="AB HYDROLASE SUPERFAMILY PROTEIN C4A8.06C"/>
    <property type="match status" value="1"/>
</dbReference>
<dbReference type="SUPFAM" id="SSF53474">
    <property type="entry name" value="alpha/beta-Hydrolases"/>
    <property type="match status" value="1"/>
</dbReference>
<dbReference type="EMBL" id="CAJNOR010000488">
    <property type="protein sequence ID" value="CAF0929054.1"/>
    <property type="molecule type" value="Genomic_DNA"/>
</dbReference>
<protein>
    <recommendedName>
        <fullName evidence="4">Alpha/beta hydrolase fold-3 domain-containing protein</fullName>
    </recommendedName>
</protein>
<comment type="caution">
    <text evidence="5">The sequence shown here is derived from an EMBL/GenBank/DDBJ whole genome shotgun (WGS) entry which is preliminary data.</text>
</comment>
<dbReference type="Proteomes" id="UP000663852">
    <property type="component" value="Unassembled WGS sequence"/>
</dbReference>